<reference evidence="2 3" key="1">
    <citation type="submission" date="2006-02" db="EMBL/GenBank/DDBJ databases">
        <authorList>
            <person name="Murray A."/>
            <person name="Staley J."/>
            <person name="Ferriera S."/>
            <person name="Johnson J."/>
            <person name="Kravitz S."/>
            <person name="Halpern A."/>
            <person name="Remington K."/>
            <person name="Beeson K."/>
            <person name="Tran B."/>
            <person name="Rogers Y.-H."/>
            <person name="Friedman R."/>
            <person name="Venter J.C."/>
        </authorList>
    </citation>
    <scope>NUCLEOTIDE SEQUENCE [LARGE SCALE GENOMIC DNA]</scope>
    <source>
        <strain evidence="2 3">23-P</strain>
    </source>
</reference>
<dbReference type="AlphaFoldDB" id="A4BYM3"/>
<proteinExistence type="predicted"/>
<organism evidence="2 3">
    <name type="scientific">Polaribacter irgensii 23-P</name>
    <dbReference type="NCBI Taxonomy" id="313594"/>
    <lineage>
        <taxon>Bacteria</taxon>
        <taxon>Pseudomonadati</taxon>
        <taxon>Bacteroidota</taxon>
        <taxon>Flavobacteriia</taxon>
        <taxon>Flavobacteriales</taxon>
        <taxon>Flavobacteriaceae</taxon>
    </lineage>
</organism>
<feature type="domain" description="Glycosyl transferase family 1" evidence="1">
    <location>
        <begin position="220"/>
        <end position="375"/>
    </location>
</feature>
<dbReference type="OrthoDB" id="9795068at2"/>
<dbReference type="InterPro" id="IPR001296">
    <property type="entry name" value="Glyco_trans_1"/>
</dbReference>
<gene>
    <name evidence="2" type="ORF">PI23P_06570</name>
</gene>
<keyword evidence="3" id="KW-1185">Reference proteome</keyword>
<keyword evidence="2" id="KW-0808">Transferase</keyword>
<name>A4BYM3_9FLAO</name>
<comment type="caution">
    <text evidence="2">The sequence shown here is derived from an EMBL/GenBank/DDBJ whole genome shotgun (WGS) entry which is preliminary data.</text>
</comment>
<dbReference type="eggNOG" id="COG0438">
    <property type="taxonomic scope" value="Bacteria"/>
</dbReference>
<dbReference type="HOGENOM" id="CLU_009583_0_0_10"/>
<accession>A4BYM3</accession>
<dbReference type="Gene3D" id="3.40.50.2000">
    <property type="entry name" value="Glycogen Phosphorylase B"/>
    <property type="match status" value="2"/>
</dbReference>
<dbReference type="SUPFAM" id="SSF53756">
    <property type="entry name" value="UDP-Glycosyltransferase/glycogen phosphorylase"/>
    <property type="match status" value="1"/>
</dbReference>
<evidence type="ECO:0000313" key="3">
    <source>
        <dbReference type="Proteomes" id="UP000003053"/>
    </source>
</evidence>
<dbReference type="PANTHER" id="PTHR12526:SF628">
    <property type="entry name" value="MANNOSYLGLUCOSYLGLYCERATE SYNTHASE"/>
    <property type="match status" value="1"/>
</dbReference>
<evidence type="ECO:0000259" key="1">
    <source>
        <dbReference type="Pfam" id="PF00534"/>
    </source>
</evidence>
<dbReference type="PANTHER" id="PTHR12526">
    <property type="entry name" value="GLYCOSYLTRANSFERASE"/>
    <property type="match status" value="1"/>
</dbReference>
<dbReference type="GO" id="GO:0016757">
    <property type="term" value="F:glycosyltransferase activity"/>
    <property type="evidence" value="ECO:0007669"/>
    <property type="project" value="InterPro"/>
</dbReference>
<sequence>MSYKMNLLFIYTSEIIPQEGGVQRVTKVLSDYFKSQSINVFYISQHKKSKPSKELSSHYFLPDSNLSTIENINFLKNIVSNKEIDVIINQAALGGYMASFCDKAKLVRNVKIISVIHNSLLGNVENLSTSNKKIFNKVPLSAFSFLLDTVFFKIFLLGVYKLKYKLKYLNLYNLSDKVVLLSDNYFKELKFFVKKADKNKVISIANPCTIQSPLDTELAYKENELLYVGRINTSQKRVDLLLDIWDKTHKSFPNWRLTIVGDGEELISLKHLSKKMNLERIHFLGHKDPTPYYTTAKILCMTSSFEGLPLVLAEAHNFNVIPILFDSFPSATDIIKEGKNGFLIKPFDLDAYAVQLGKLMTDYNNLSPSLNEQCAISAKKFSLDRIGNKWLNLFEDLKGNRS</sequence>
<evidence type="ECO:0000313" key="2">
    <source>
        <dbReference type="EMBL" id="EAR12266.1"/>
    </source>
</evidence>
<dbReference type="Pfam" id="PF00534">
    <property type="entry name" value="Glycos_transf_1"/>
    <property type="match status" value="1"/>
</dbReference>
<dbReference type="Proteomes" id="UP000003053">
    <property type="component" value="Unassembled WGS sequence"/>
</dbReference>
<dbReference type="STRING" id="313594.PI23P_06570"/>
<dbReference type="EMBL" id="AAOG01000002">
    <property type="protein sequence ID" value="EAR12266.1"/>
    <property type="molecule type" value="Genomic_DNA"/>
</dbReference>
<protein>
    <submittedName>
        <fullName evidence="2">Putative glycosyltransferase HI1698</fullName>
    </submittedName>
</protein>